<keyword evidence="2" id="KW-1185">Reference proteome</keyword>
<proteinExistence type="predicted"/>
<dbReference type="EMBL" id="CM047586">
    <property type="protein sequence ID" value="KAI9909396.1"/>
    <property type="molecule type" value="Genomic_DNA"/>
</dbReference>
<sequence length="84" mass="9363">MSNLLLSPGSEKLAFHSPSSTRLWKAYQNRTRSGPICTLAHVLQQYIVALENSVQNRSTGGRETKSHLYHVPVSTSPLISVEER</sequence>
<accession>A0ACC0VVA6</accession>
<reference evidence="1 2" key="1">
    <citation type="journal article" date="2022" name="bioRxiv">
        <title>The genome of the oomycete Peronosclerospora sorghi, a cosmopolitan pathogen of maize and sorghum, is inflated with dispersed pseudogenes.</title>
        <authorList>
            <person name="Fletcher K."/>
            <person name="Martin F."/>
            <person name="Isakeit T."/>
            <person name="Cavanaugh K."/>
            <person name="Magill C."/>
            <person name="Michelmore R."/>
        </authorList>
    </citation>
    <scope>NUCLEOTIDE SEQUENCE [LARGE SCALE GENOMIC DNA]</scope>
    <source>
        <strain evidence="1">P6</strain>
    </source>
</reference>
<dbReference type="Proteomes" id="UP001163321">
    <property type="component" value="Chromosome 7"/>
</dbReference>
<gene>
    <name evidence="1" type="ORF">PsorP6_014524</name>
</gene>
<organism evidence="1 2">
    <name type="scientific">Peronosclerospora sorghi</name>
    <dbReference type="NCBI Taxonomy" id="230839"/>
    <lineage>
        <taxon>Eukaryota</taxon>
        <taxon>Sar</taxon>
        <taxon>Stramenopiles</taxon>
        <taxon>Oomycota</taxon>
        <taxon>Peronosporomycetes</taxon>
        <taxon>Peronosporales</taxon>
        <taxon>Peronosporaceae</taxon>
        <taxon>Peronosclerospora</taxon>
    </lineage>
</organism>
<evidence type="ECO:0000313" key="1">
    <source>
        <dbReference type="EMBL" id="KAI9909396.1"/>
    </source>
</evidence>
<protein>
    <submittedName>
        <fullName evidence="1">Uncharacterized protein</fullName>
    </submittedName>
</protein>
<comment type="caution">
    <text evidence="1">The sequence shown here is derived from an EMBL/GenBank/DDBJ whole genome shotgun (WGS) entry which is preliminary data.</text>
</comment>
<name>A0ACC0VVA6_9STRA</name>
<evidence type="ECO:0000313" key="2">
    <source>
        <dbReference type="Proteomes" id="UP001163321"/>
    </source>
</evidence>